<proteinExistence type="predicted"/>
<reference evidence="2 3" key="1">
    <citation type="submission" date="2020-02" db="EMBL/GenBank/DDBJ databases">
        <title>complete genome sequence of Rhodobacteraceae bacterium.</title>
        <authorList>
            <person name="Park J."/>
            <person name="Kim Y.-S."/>
            <person name="Kim K.-H."/>
        </authorList>
    </citation>
    <scope>NUCLEOTIDE SEQUENCE [LARGE SCALE GENOMIC DNA]</scope>
    <source>
        <strain evidence="2 3">RR4-56</strain>
    </source>
</reference>
<name>A0A7L5BZ39_9RHOB</name>
<accession>A0A7L5BZ39</accession>
<protein>
    <recommendedName>
        <fullName evidence="4">DUF995 domain-containing protein</fullName>
    </recommendedName>
</protein>
<keyword evidence="1" id="KW-0732">Signal</keyword>
<dbReference type="EMBL" id="CP049056">
    <property type="protein sequence ID" value="QIE55516.1"/>
    <property type="molecule type" value="Genomic_DNA"/>
</dbReference>
<feature type="signal peptide" evidence="1">
    <location>
        <begin position="1"/>
        <end position="21"/>
    </location>
</feature>
<evidence type="ECO:0000256" key="1">
    <source>
        <dbReference type="SAM" id="SignalP"/>
    </source>
</evidence>
<sequence>MRGLIFSMALAAFAGAAAAGAADKPISPDAWRALTAGKTLYYYKDGELYGREYYVDDTGDVVFRFPNGLCAEGRWAYAEGKYCFAFGPELHCFHHVKRGDDIVVIGEDEGDEQTVERIVDHEPLSCARAVES</sequence>
<dbReference type="KEGG" id="hdh:G5B40_08615"/>
<evidence type="ECO:0008006" key="4">
    <source>
        <dbReference type="Google" id="ProtNLM"/>
    </source>
</evidence>
<keyword evidence="3" id="KW-1185">Reference proteome</keyword>
<gene>
    <name evidence="2" type="ORF">G5B40_08615</name>
</gene>
<feature type="chain" id="PRO_5029771460" description="DUF995 domain-containing protein" evidence="1">
    <location>
        <begin position="22"/>
        <end position="132"/>
    </location>
</feature>
<organism evidence="2 3">
    <name type="scientific">Pikeienuella piscinae</name>
    <dbReference type="NCBI Taxonomy" id="2748098"/>
    <lineage>
        <taxon>Bacteria</taxon>
        <taxon>Pseudomonadati</taxon>
        <taxon>Pseudomonadota</taxon>
        <taxon>Alphaproteobacteria</taxon>
        <taxon>Rhodobacterales</taxon>
        <taxon>Paracoccaceae</taxon>
        <taxon>Pikeienuella</taxon>
    </lineage>
</organism>
<dbReference type="Proteomes" id="UP000503336">
    <property type="component" value="Chromosome"/>
</dbReference>
<dbReference type="AlphaFoldDB" id="A0A7L5BZ39"/>
<evidence type="ECO:0000313" key="3">
    <source>
        <dbReference type="Proteomes" id="UP000503336"/>
    </source>
</evidence>
<evidence type="ECO:0000313" key="2">
    <source>
        <dbReference type="EMBL" id="QIE55516.1"/>
    </source>
</evidence>
<dbReference type="RefSeq" id="WP_165097538.1">
    <property type="nucleotide sequence ID" value="NZ_CP049056.1"/>
</dbReference>